<organism evidence="1 2">
    <name type="scientific">Trichonephila clavata</name>
    <name type="common">Joro spider</name>
    <name type="synonym">Nephila clavata</name>
    <dbReference type="NCBI Taxonomy" id="2740835"/>
    <lineage>
        <taxon>Eukaryota</taxon>
        <taxon>Metazoa</taxon>
        <taxon>Ecdysozoa</taxon>
        <taxon>Arthropoda</taxon>
        <taxon>Chelicerata</taxon>
        <taxon>Arachnida</taxon>
        <taxon>Araneae</taxon>
        <taxon>Araneomorphae</taxon>
        <taxon>Entelegynae</taxon>
        <taxon>Araneoidea</taxon>
        <taxon>Nephilidae</taxon>
        <taxon>Trichonephila</taxon>
    </lineage>
</organism>
<name>A0A8X6KHK8_TRICU</name>
<dbReference type="Proteomes" id="UP000887116">
    <property type="component" value="Unassembled WGS sequence"/>
</dbReference>
<reference evidence="1" key="1">
    <citation type="submission" date="2020-07" db="EMBL/GenBank/DDBJ databases">
        <title>Multicomponent nature underlies the extraordinary mechanical properties of spider dragline silk.</title>
        <authorList>
            <person name="Kono N."/>
            <person name="Nakamura H."/>
            <person name="Mori M."/>
            <person name="Yoshida Y."/>
            <person name="Ohtoshi R."/>
            <person name="Malay A.D."/>
            <person name="Moran D.A.P."/>
            <person name="Tomita M."/>
            <person name="Numata K."/>
            <person name="Arakawa K."/>
        </authorList>
    </citation>
    <scope>NUCLEOTIDE SEQUENCE</scope>
</reference>
<protein>
    <submittedName>
        <fullName evidence="1">Uncharacterized protein</fullName>
    </submittedName>
</protein>
<proteinExistence type="predicted"/>
<gene>
    <name evidence="1" type="ORF">TNCT_659031</name>
</gene>
<dbReference type="AlphaFoldDB" id="A0A8X6KHK8"/>
<sequence length="86" mass="9891">MAKFSAEDKPPEIIRKYKDFDIENGHFDFKFHPYIVNQYVYSMFNESDGTPTPPIIWKITTSLCVQTHVPVLAVDSEPIVSIIRSS</sequence>
<keyword evidence="2" id="KW-1185">Reference proteome</keyword>
<accession>A0A8X6KHK8</accession>
<comment type="caution">
    <text evidence="1">The sequence shown here is derived from an EMBL/GenBank/DDBJ whole genome shotgun (WGS) entry which is preliminary data.</text>
</comment>
<dbReference type="EMBL" id="BMAO01021362">
    <property type="protein sequence ID" value="GFQ73926.1"/>
    <property type="molecule type" value="Genomic_DNA"/>
</dbReference>
<evidence type="ECO:0000313" key="1">
    <source>
        <dbReference type="EMBL" id="GFQ73926.1"/>
    </source>
</evidence>
<evidence type="ECO:0000313" key="2">
    <source>
        <dbReference type="Proteomes" id="UP000887116"/>
    </source>
</evidence>